<name>A0A0P1IMR1_9RHOB</name>
<dbReference type="GeneID" id="83882670"/>
<evidence type="ECO:0008006" key="3">
    <source>
        <dbReference type="Google" id="ProtNLM"/>
    </source>
</evidence>
<organism evidence="1 2">
    <name type="scientific">Shimia thalassica</name>
    <dbReference type="NCBI Taxonomy" id="1715693"/>
    <lineage>
        <taxon>Bacteria</taxon>
        <taxon>Pseudomonadati</taxon>
        <taxon>Pseudomonadota</taxon>
        <taxon>Alphaproteobacteria</taxon>
        <taxon>Rhodobacterales</taxon>
        <taxon>Roseobacteraceae</taxon>
    </lineage>
</organism>
<dbReference type="STRING" id="1715693.PH7735_03697"/>
<evidence type="ECO:0000313" key="1">
    <source>
        <dbReference type="EMBL" id="CUK12636.1"/>
    </source>
</evidence>
<keyword evidence="2" id="KW-1185">Reference proteome</keyword>
<gene>
    <name evidence="1" type="ORF">PH7735_03697</name>
</gene>
<dbReference type="Proteomes" id="UP000051870">
    <property type="component" value="Unassembled WGS sequence"/>
</dbReference>
<dbReference type="AlphaFoldDB" id="A0A0P1IMR1"/>
<accession>A0A0P1IMR1</accession>
<dbReference type="RefSeq" id="WP_058312868.1">
    <property type="nucleotide sequence ID" value="NZ_CYTW01000006.1"/>
</dbReference>
<proteinExistence type="predicted"/>
<dbReference type="SUPFAM" id="SSF158791">
    <property type="entry name" value="MgtE N-terminal domain-like"/>
    <property type="match status" value="1"/>
</dbReference>
<dbReference type="EMBL" id="CYTW01000006">
    <property type="protein sequence ID" value="CUK12636.1"/>
    <property type="molecule type" value="Genomic_DNA"/>
</dbReference>
<evidence type="ECO:0000313" key="2">
    <source>
        <dbReference type="Proteomes" id="UP000051870"/>
    </source>
</evidence>
<reference evidence="2" key="1">
    <citation type="submission" date="2015-09" db="EMBL/GenBank/DDBJ databases">
        <authorList>
            <person name="Rodrigo-Torres Lidia"/>
            <person name="Arahal R.David."/>
        </authorList>
    </citation>
    <scope>NUCLEOTIDE SEQUENCE [LARGE SCALE GENOMIC DNA]</scope>
    <source>
        <strain evidence="2">CECT 7735</strain>
    </source>
</reference>
<sequence length="199" mass="21743">MTKASAQKKLRKRRGSLSLVAVFLFASAAIRIGTEAGQAFAREAPLEEAPELSGQQLQSCETREDLEKMLDMFAQRDTALRQQEEAINMRSVAISLADEKIDAKLEELKRAEDSLREMVAYASTAAEKDISRLTEVYETMKPKEAAALFEEMAPEFAAGFLGRMRPEAAAGIMAGLSPQVAYTVSVVLAGRNANAPKNK</sequence>
<protein>
    <recommendedName>
        <fullName evidence="3">Magnesium transporter MgtE intracellular domain-containing protein</fullName>
    </recommendedName>
</protein>